<dbReference type="PANTHER" id="PTHR46371">
    <property type="entry name" value="OS04G0464100 PROTEIN"/>
    <property type="match status" value="1"/>
</dbReference>
<dbReference type="InterPro" id="IPR044296">
    <property type="entry name" value="HIPP46"/>
</dbReference>
<reference evidence="2 3" key="1">
    <citation type="journal article" date="2023" name="Plant Biotechnol. J.">
        <title>Chromosome-level wild Hevea brasiliensis genome provides new tools for genomic-assisted breeding and valuable loci to elevate rubber yield.</title>
        <authorList>
            <person name="Cheng H."/>
            <person name="Song X."/>
            <person name="Hu Y."/>
            <person name="Wu T."/>
            <person name="Yang Q."/>
            <person name="An Z."/>
            <person name="Feng S."/>
            <person name="Deng Z."/>
            <person name="Wu W."/>
            <person name="Zeng X."/>
            <person name="Tu M."/>
            <person name="Wang X."/>
            <person name="Huang H."/>
        </authorList>
    </citation>
    <scope>NUCLEOTIDE SEQUENCE [LARGE SCALE GENOMIC DNA]</scope>
    <source>
        <strain evidence="2">MT/VB/25A 57/8</strain>
    </source>
</reference>
<dbReference type="Gene3D" id="3.30.70.100">
    <property type="match status" value="1"/>
</dbReference>
<dbReference type="EMBL" id="JARPOI010000010">
    <property type="protein sequence ID" value="KAJ9169896.1"/>
    <property type="molecule type" value="Genomic_DNA"/>
</dbReference>
<dbReference type="Proteomes" id="UP001174677">
    <property type="component" value="Chromosome 10"/>
</dbReference>
<organism evidence="2 3">
    <name type="scientific">Hevea brasiliensis</name>
    <name type="common">Para rubber tree</name>
    <name type="synonym">Siphonia brasiliensis</name>
    <dbReference type="NCBI Taxonomy" id="3981"/>
    <lineage>
        <taxon>Eukaryota</taxon>
        <taxon>Viridiplantae</taxon>
        <taxon>Streptophyta</taxon>
        <taxon>Embryophyta</taxon>
        <taxon>Tracheophyta</taxon>
        <taxon>Spermatophyta</taxon>
        <taxon>Magnoliopsida</taxon>
        <taxon>eudicotyledons</taxon>
        <taxon>Gunneridae</taxon>
        <taxon>Pentapetalae</taxon>
        <taxon>rosids</taxon>
        <taxon>fabids</taxon>
        <taxon>Malpighiales</taxon>
        <taxon>Euphorbiaceae</taxon>
        <taxon>Crotonoideae</taxon>
        <taxon>Micrandreae</taxon>
        <taxon>Hevea</taxon>
    </lineage>
</organism>
<evidence type="ECO:0000313" key="2">
    <source>
        <dbReference type="EMBL" id="KAJ9169896.1"/>
    </source>
</evidence>
<comment type="caution">
    <text evidence="2">The sequence shown here is derived from an EMBL/GenBank/DDBJ whole genome shotgun (WGS) entry which is preliminary data.</text>
</comment>
<evidence type="ECO:0000313" key="3">
    <source>
        <dbReference type="Proteomes" id="UP001174677"/>
    </source>
</evidence>
<accession>A0ABQ9LTJ2</accession>
<evidence type="ECO:0008006" key="4">
    <source>
        <dbReference type="Google" id="ProtNLM"/>
    </source>
</evidence>
<proteinExistence type="predicted"/>
<feature type="compositionally biased region" description="Basic and acidic residues" evidence="1">
    <location>
        <begin position="90"/>
        <end position="101"/>
    </location>
</feature>
<sequence length="125" mass="14114">MTKQKLVIKVSMDGSDKTRSKALRIVVGIYGVQSAAVGEKDKNELEVIGEGIDPVKVTTSLRKRLAKWPFLTCLLPNTMVYAELVSLSDVKEEKEKKEEPKPQPPPEWSYTIPSYPMPPYYICEI</sequence>
<gene>
    <name evidence="2" type="ORF">P3X46_018043</name>
</gene>
<protein>
    <recommendedName>
        <fullName evidence="4">HMA domain-containing protein</fullName>
    </recommendedName>
</protein>
<keyword evidence="3" id="KW-1185">Reference proteome</keyword>
<feature type="region of interest" description="Disordered" evidence="1">
    <location>
        <begin position="90"/>
        <end position="110"/>
    </location>
</feature>
<evidence type="ECO:0000256" key="1">
    <source>
        <dbReference type="SAM" id="MobiDB-lite"/>
    </source>
</evidence>
<name>A0ABQ9LTJ2_HEVBR</name>